<name>A0A3E4N5J4_9BACT</name>
<protein>
    <submittedName>
        <fullName evidence="5">DNA primase</fullName>
    </submittedName>
</protein>
<evidence type="ECO:0000256" key="1">
    <source>
        <dbReference type="ARBA" id="ARBA00022723"/>
    </source>
</evidence>
<evidence type="ECO:0000256" key="3">
    <source>
        <dbReference type="ARBA" id="ARBA00022833"/>
    </source>
</evidence>
<dbReference type="AlphaFoldDB" id="A0A3E4N5J4"/>
<comment type="caution">
    <text evidence="5">The sequence shown here is derived from an EMBL/GenBank/DDBJ whole genome shotgun (WGS) entry which is preliminary data.</text>
</comment>
<dbReference type="SUPFAM" id="SSF56731">
    <property type="entry name" value="DNA primase core"/>
    <property type="match status" value="1"/>
</dbReference>
<accession>A0A3E4N5J4</accession>
<dbReference type="EMBL" id="QSQT01000007">
    <property type="protein sequence ID" value="RGK57017.1"/>
    <property type="molecule type" value="Genomic_DNA"/>
</dbReference>
<evidence type="ECO:0000313" key="6">
    <source>
        <dbReference type="Proteomes" id="UP000260862"/>
    </source>
</evidence>
<dbReference type="Gene3D" id="3.90.580.10">
    <property type="entry name" value="Zinc finger, CHC2-type domain"/>
    <property type="match status" value="1"/>
</dbReference>
<dbReference type="GO" id="GO:0005737">
    <property type="term" value="C:cytoplasm"/>
    <property type="evidence" value="ECO:0007669"/>
    <property type="project" value="TreeGrafter"/>
</dbReference>
<keyword evidence="1" id="KW-0479">Metal-binding</keyword>
<dbReference type="InterPro" id="IPR002694">
    <property type="entry name" value="Znf_CHC2"/>
</dbReference>
<reference evidence="5 6" key="1">
    <citation type="submission" date="2018-08" db="EMBL/GenBank/DDBJ databases">
        <title>A genome reference for cultivated species of the human gut microbiota.</title>
        <authorList>
            <person name="Zou Y."/>
            <person name="Xue W."/>
            <person name="Luo G."/>
        </authorList>
    </citation>
    <scope>NUCLEOTIDE SEQUENCE [LARGE SCALE GENOMIC DNA]</scope>
    <source>
        <strain evidence="5 6">TF10-3AC</strain>
    </source>
</reference>
<dbReference type="GO" id="GO:0003899">
    <property type="term" value="F:DNA-directed RNA polymerase activity"/>
    <property type="evidence" value="ECO:0007669"/>
    <property type="project" value="InterPro"/>
</dbReference>
<evidence type="ECO:0000259" key="4">
    <source>
        <dbReference type="Pfam" id="PF01807"/>
    </source>
</evidence>
<dbReference type="Pfam" id="PF01807">
    <property type="entry name" value="Zn_ribbon_DnaG"/>
    <property type="match status" value="1"/>
</dbReference>
<keyword evidence="3" id="KW-0862">Zinc</keyword>
<dbReference type="InterPro" id="IPR036977">
    <property type="entry name" value="DNA_primase_Znf_CHC2"/>
</dbReference>
<feature type="domain" description="Zinc finger CHC2-type" evidence="4">
    <location>
        <begin position="9"/>
        <end position="71"/>
    </location>
</feature>
<dbReference type="GO" id="GO:0003677">
    <property type="term" value="F:DNA binding"/>
    <property type="evidence" value="ECO:0007669"/>
    <property type="project" value="InterPro"/>
</dbReference>
<evidence type="ECO:0000313" key="5">
    <source>
        <dbReference type="EMBL" id="RGK57017.1"/>
    </source>
</evidence>
<sequence>MTIEEAKNIRLVDYLQSLGYTPVRQQGANLWYKSPFREETKASFKVNTEINKWYDFGLGQGGNIIALVSELYSSVHVPYLLQRIAEQTPHIRPVSFSFRKQSSTEPNFQRMEVRKLDFPVLLSYLQGRGINLELAKRECNEVHFENNGKRYFAIGFRNMAGGYEIRNRYFKGCIAPKDITHIRHEGRRNDTCFVFEGFIDYLSFLTIRAEKCSKMPCLDWQNYIILNSVSNLHKAIDGLAVYERIHCFFDNDRAGTEAFQRLANEYSYRVRDASHTYKDCKDLNEYLVRQRSVQEQKTEQIVPPKRSKGRSL</sequence>
<dbReference type="RefSeq" id="WP_117671456.1">
    <property type="nucleotide sequence ID" value="NZ_CABOGR010000007.1"/>
</dbReference>
<dbReference type="Gene3D" id="3.40.1360.10">
    <property type="match status" value="1"/>
</dbReference>
<dbReference type="SUPFAM" id="SSF57783">
    <property type="entry name" value="Zinc beta-ribbon"/>
    <property type="match status" value="1"/>
</dbReference>
<dbReference type="GO" id="GO:0006269">
    <property type="term" value="P:DNA replication, synthesis of primer"/>
    <property type="evidence" value="ECO:0007669"/>
    <property type="project" value="TreeGrafter"/>
</dbReference>
<organism evidence="5 6">
    <name type="scientific">Phocaeicola plebeius</name>
    <dbReference type="NCBI Taxonomy" id="310297"/>
    <lineage>
        <taxon>Bacteria</taxon>
        <taxon>Pseudomonadati</taxon>
        <taxon>Bacteroidota</taxon>
        <taxon>Bacteroidia</taxon>
        <taxon>Bacteroidales</taxon>
        <taxon>Bacteroidaceae</taxon>
        <taxon>Phocaeicola</taxon>
    </lineage>
</organism>
<dbReference type="Pfam" id="PF13155">
    <property type="entry name" value="Toprim_2"/>
    <property type="match status" value="1"/>
</dbReference>
<proteinExistence type="predicted"/>
<dbReference type="PANTHER" id="PTHR30313:SF2">
    <property type="entry name" value="DNA PRIMASE"/>
    <property type="match status" value="1"/>
</dbReference>
<dbReference type="GO" id="GO:0008270">
    <property type="term" value="F:zinc ion binding"/>
    <property type="evidence" value="ECO:0007669"/>
    <property type="project" value="UniProtKB-KW"/>
</dbReference>
<dbReference type="InterPro" id="IPR050219">
    <property type="entry name" value="DnaG_primase"/>
</dbReference>
<keyword evidence="6" id="KW-1185">Reference proteome</keyword>
<gene>
    <name evidence="5" type="ORF">DXD04_05170</name>
</gene>
<dbReference type="Proteomes" id="UP000260862">
    <property type="component" value="Unassembled WGS sequence"/>
</dbReference>
<keyword evidence="2" id="KW-0863">Zinc-finger</keyword>
<dbReference type="PANTHER" id="PTHR30313">
    <property type="entry name" value="DNA PRIMASE"/>
    <property type="match status" value="1"/>
</dbReference>
<evidence type="ECO:0000256" key="2">
    <source>
        <dbReference type="ARBA" id="ARBA00022771"/>
    </source>
</evidence>